<reference evidence="6" key="1">
    <citation type="submission" date="2022-08" db="EMBL/GenBank/DDBJ databases">
        <authorList>
            <person name="Marques A."/>
        </authorList>
    </citation>
    <scope>NUCLEOTIDE SEQUENCE</scope>
    <source>
        <strain evidence="6">RhyPub2mFocal</strain>
        <tissue evidence="6">Leaves</tissue>
    </source>
</reference>
<evidence type="ECO:0000256" key="2">
    <source>
        <dbReference type="ARBA" id="ARBA00022741"/>
    </source>
</evidence>
<dbReference type="PRINTS" id="PR00449">
    <property type="entry name" value="RASTRNSFRMNG"/>
</dbReference>
<sequence>MPLVTGHVEGDDHDTAQTHLSVEGKRSANEPSRVENVILLPLSGYFEIRDLSKSRHSIHLRSELPTSSFIFDSEPFEIKQPHVQVGPLSYKWILSAIHVCLVQVATAWFFSCLCAGINMVQQLSDAEDCLFNIVIVGDSFVGKSKIIERFTKNEFSYESPATSGLDFRTKTVQIEGKKVKAKIWDTSGLAKYRAVNYMHYRRVDGAVIVYDVTKKSSFENSKTWLREVRTHARSDVVVMITGNKCDMRYPREVSKEEAKRLTDKVGALFMEVSAREAVNVEEAFDVLLAGICRGRMSREEEEEE</sequence>
<dbReference type="AlphaFoldDB" id="A0AAV8CRB1"/>
<evidence type="ECO:0000256" key="3">
    <source>
        <dbReference type="ARBA" id="ARBA00023134"/>
    </source>
</evidence>
<dbReference type="FunFam" id="3.40.50.300:FF:001129">
    <property type="entry name" value="ras-related protein Rab-44 isoform X2"/>
    <property type="match status" value="1"/>
</dbReference>
<evidence type="ECO:0000313" key="6">
    <source>
        <dbReference type="EMBL" id="KAJ4756957.1"/>
    </source>
</evidence>
<dbReference type="Gene3D" id="3.40.50.300">
    <property type="entry name" value="P-loop containing nucleotide triphosphate hydrolases"/>
    <property type="match status" value="1"/>
</dbReference>
<evidence type="ECO:0000256" key="1">
    <source>
        <dbReference type="ARBA" id="ARBA00006270"/>
    </source>
</evidence>
<feature type="domain" description="DUF7152" evidence="5">
    <location>
        <begin position="2"/>
        <end position="91"/>
    </location>
</feature>
<dbReference type="Proteomes" id="UP001140206">
    <property type="component" value="Chromosome 5"/>
</dbReference>
<dbReference type="SUPFAM" id="SSF52540">
    <property type="entry name" value="P-loop containing nucleoside triphosphate hydrolases"/>
    <property type="match status" value="1"/>
</dbReference>
<dbReference type="PROSITE" id="PS51421">
    <property type="entry name" value="RAS"/>
    <property type="match status" value="1"/>
</dbReference>
<dbReference type="NCBIfam" id="TIGR00231">
    <property type="entry name" value="small_GTP"/>
    <property type="match status" value="1"/>
</dbReference>
<evidence type="ECO:0000256" key="4">
    <source>
        <dbReference type="ARBA" id="ARBA00023288"/>
    </source>
</evidence>
<dbReference type="InterPro" id="IPR005225">
    <property type="entry name" value="Small_GTP-bd"/>
</dbReference>
<dbReference type="PROSITE" id="PS51419">
    <property type="entry name" value="RAB"/>
    <property type="match status" value="1"/>
</dbReference>
<dbReference type="GO" id="GO:0005525">
    <property type="term" value="F:GTP binding"/>
    <property type="evidence" value="ECO:0007669"/>
    <property type="project" value="UniProtKB-KW"/>
</dbReference>
<dbReference type="Pfam" id="PF00071">
    <property type="entry name" value="Ras"/>
    <property type="match status" value="1"/>
</dbReference>
<keyword evidence="4" id="KW-0449">Lipoprotein</keyword>
<dbReference type="InterPro" id="IPR055576">
    <property type="entry name" value="DUF7152"/>
</dbReference>
<proteinExistence type="inferred from homology"/>
<dbReference type="Pfam" id="PF23662">
    <property type="entry name" value="DUF7152"/>
    <property type="match status" value="1"/>
</dbReference>
<accession>A0AAV8CRB1</accession>
<keyword evidence="2" id="KW-0547">Nucleotide-binding</keyword>
<keyword evidence="3" id="KW-0342">GTP-binding</keyword>
<gene>
    <name evidence="6" type="ORF">LUZ62_091362</name>
</gene>
<evidence type="ECO:0000259" key="5">
    <source>
        <dbReference type="Pfam" id="PF23662"/>
    </source>
</evidence>
<dbReference type="SMART" id="SM00174">
    <property type="entry name" value="RHO"/>
    <property type="match status" value="1"/>
</dbReference>
<comment type="caution">
    <text evidence="6">The sequence shown here is derived from an EMBL/GenBank/DDBJ whole genome shotgun (WGS) entry which is preliminary data.</text>
</comment>
<dbReference type="InterPro" id="IPR027417">
    <property type="entry name" value="P-loop_NTPase"/>
</dbReference>
<dbReference type="PANTHER" id="PTHR47979">
    <property type="entry name" value="DRAB11-RELATED"/>
    <property type="match status" value="1"/>
</dbReference>
<dbReference type="EMBL" id="JAMFTS010000005">
    <property type="protein sequence ID" value="KAJ4756957.1"/>
    <property type="molecule type" value="Genomic_DNA"/>
</dbReference>
<dbReference type="SMART" id="SM00173">
    <property type="entry name" value="RAS"/>
    <property type="match status" value="1"/>
</dbReference>
<name>A0AAV8CRB1_9POAL</name>
<evidence type="ECO:0000313" key="7">
    <source>
        <dbReference type="Proteomes" id="UP001140206"/>
    </source>
</evidence>
<dbReference type="SMART" id="SM00175">
    <property type="entry name" value="RAB"/>
    <property type="match status" value="1"/>
</dbReference>
<dbReference type="InterPro" id="IPR001806">
    <property type="entry name" value="Small_GTPase"/>
</dbReference>
<organism evidence="6 7">
    <name type="scientific">Rhynchospora pubera</name>
    <dbReference type="NCBI Taxonomy" id="906938"/>
    <lineage>
        <taxon>Eukaryota</taxon>
        <taxon>Viridiplantae</taxon>
        <taxon>Streptophyta</taxon>
        <taxon>Embryophyta</taxon>
        <taxon>Tracheophyta</taxon>
        <taxon>Spermatophyta</taxon>
        <taxon>Magnoliopsida</taxon>
        <taxon>Liliopsida</taxon>
        <taxon>Poales</taxon>
        <taxon>Cyperaceae</taxon>
        <taxon>Cyperoideae</taxon>
        <taxon>Rhynchosporeae</taxon>
        <taxon>Rhynchospora</taxon>
    </lineage>
</organism>
<dbReference type="GO" id="GO:0003924">
    <property type="term" value="F:GTPase activity"/>
    <property type="evidence" value="ECO:0007669"/>
    <property type="project" value="InterPro"/>
</dbReference>
<comment type="similarity">
    <text evidence="1">Belongs to the small GTPase superfamily. Rab family.</text>
</comment>
<protein>
    <submittedName>
        <fullName evidence="6">Ras-related protein Rab-11A</fullName>
    </submittedName>
</protein>
<dbReference type="InterPro" id="IPR050209">
    <property type="entry name" value="Rab_GTPases_membrane_traffic"/>
</dbReference>
<keyword evidence="7" id="KW-1185">Reference proteome</keyword>